<dbReference type="GO" id="GO:0016757">
    <property type="term" value="F:glycosyltransferase activity"/>
    <property type="evidence" value="ECO:0007669"/>
    <property type="project" value="InterPro"/>
</dbReference>
<dbReference type="OrthoDB" id="7560678at2"/>
<evidence type="ECO:0000259" key="2">
    <source>
        <dbReference type="Pfam" id="PF13439"/>
    </source>
</evidence>
<protein>
    <submittedName>
        <fullName evidence="3">Group 1 glycosyl transferase</fullName>
    </submittedName>
</protein>
<dbReference type="Proteomes" id="UP000266292">
    <property type="component" value="Chromosome"/>
</dbReference>
<proteinExistence type="predicted"/>
<evidence type="ECO:0000313" key="4">
    <source>
        <dbReference type="Proteomes" id="UP000266292"/>
    </source>
</evidence>
<dbReference type="EMBL" id="CP021235">
    <property type="protein sequence ID" value="ARS34133.1"/>
    <property type="molecule type" value="Genomic_DNA"/>
</dbReference>
<name>A0A1X9YMM7_9BACT</name>
<dbReference type="SUPFAM" id="SSF53756">
    <property type="entry name" value="UDP-Glycosyltransferase/glycogen phosphorylase"/>
    <property type="match status" value="1"/>
</dbReference>
<dbReference type="PANTHER" id="PTHR12526">
    <property type="entry name" value="GLYCOSYLTRANSFERASE"/>
    <property type="match status" value="1"/>
</dbReference>
<organism evidence="3 4">
    <name type="scientific">Pontibacter actiniarum</name>
    <dbReference type="NCBI Taxonomy" id="323450"/>
    <lineage>
        <taxon>Bacteria</taxon>
        <taxon>Pseudomonadati</taxon>
        <taxon>Bacteroidota</taxon>
        <taxon>Cytophagia</taxon>
        <taxon>Cytophagales</taxon>
        <taxon>Hymenobacteraceae</taxon>
        <taxon>Pontibacter</taxon>
    </lineage>
</organism>
<dbReference type="Pfam" id="PF00534">
    <property type="entry name" value="Glycos_transf_1"/>
    <property type="match status" value="1"/>
</dbReference>
<accession>A0A1X9YMM7</accession>
<dbReference type="InterPro" id="IPR001296">
    <property type="entry name" value="Glyco_trans_1"/>
</dbReference>
<dbReference type="STRING" id="709015.GCA_000472485_04385"/>
<dbReference type="KEGG" id="pact:CA264_01010"/>
<dbReference type="InterPro" id="IPR028098">
    <property type="entry name" value="Glyco_trans_4-like_N"/>
</dbReference>
<keyword evidence="4" id="KW-1185">Reference proteome</keyword>
<feature type="domain" description="Glycosyl transferase family 1" evidence="1">
    <location>
        <begin position="180"/>
        <end position="349"/>
    </location>
</feature>
<gene>
    <name evidence="3" type="ORF">CA264_01010</name>
</gene>
<dbReference type="PANTHER" id="PTHR12526:SF630">
    <property type="entry name" value="GLYCOSYLTRANSFERASE"/>
    <property type="match status" value="1"/>
</dbReference>
<dbReference type="RefSeq" id="WP_025609554.1">
    <property type="nucleotide sequence ID" value="NZ_CP021235.1"/>
</dbReference>
<dbReference type="CDD" id="cd03801">
    <property type="entry name" value="GT4_PimA-like"/>
    <property type="match status" value="1"/>
</dbReference>
<feature type="domain" description="Glycosyltransferase subfamily 4-like N-terminal" evidence="2">
    <location>
        <begin position="17"/>
        <end position="172"/>
    </location>
</feature>
<reference evidence="4" key="1">
    <citation type="submission" date="2017-05" db="EMBL/GenBank/DDBJ databases">
        <authorList>
            <person name="Ray J."/>
            <person name="Price M."/>
            <person name="Deutschbauer A."/>
        </authorList>
    </citation>
    <scope>NUCLEOTIDE SEQUENCE [LARGE SCALE GENOMIC DNA]</scope>
    <source>
        <strain evidence="4">DSM 19842</strain>
    </source>
</reference>
<evidence type="ECO:0000313" key="3">
    <source>
        <dbReference type="EMBL" id="ARS34133.1"/>
    </source>
</evidence>
<dbReference type="Gene3D" id="3.40.50.2000">
    <property type="entry name" value="Glycogen Phosphorylase B"/>
    <property type="match status" value="2"/>
</dbReference>
<dbReference type="Pfam" id="PF13439">
    <property type="entry name" value="Glyco_transf_4"/>
    <property type="match status" value="1"/>
</dbReference>
<sequence length="381" mass="42961">MVNEIRILFFIGSLRAGGKERRLIELLSYLKGAGAFNMVVVCTEDNVHYPHFFELDIPYVVLKKQWQKYDPTVFYKFHQVVKDFKPDYIHTWGRVQSFYALPAVILNRASLINSQITSAPPQIRKLSIGNIIDTVNFRCSDIILSNSEAGLRAYAPPAHKSKVIYNGLNLNRFSGLPPEEEVRAKYRIKTPYTVVMVASVSENKDYGLFLQVAQHVTALRKDISFVGAGWYRENDVTYKKIIRLSEENPNIIFTGKIDDVESLVSICNVGMLLSNRNVHGEGISNAIMEYMALGKPVIATDAGGTNEIVHHNENGYLITDQSVEGIATLVTDLIDNPEKCQEFGENSKKYIAENFSLNKMGREFETVYRDAVALFLNGSMV</sequence>
<evidence type="ECO:0000259" key="1">
    <source>
        <dbReference type="Pfam" id="PF00534"/>
    </source>
</evidence>
<dbReference type="AlphaFoldDB" id="A0A1X9YMM7"/>
<keyword evidence="3" id="KW-0808">Transferase</keyword>